<dbReference type="PROSITE" id="PS51462">
    <property type="entry name" value="NUDIX"/>
    <property type="match status" value="1"/>
</dbReference>
<dbReference type="Gene3D" id="3.90.79.20">
    <property type="match status" value="1"/>
</dbReference>
<dbReference type="Proteomes" id="UP000298416">
    <property type="component" value="Unassembled WGS sequence"/>
</dbReference>
<dbReference type="Pfam" id="PF09296">
    <property type="entry name" value="NUDIX-like"/>
    <property type="match status" value="1"/>
</dbReference>
<sequence>MVITQWLTAARLEDDAFVYLGCRNEIGDDDDVVYWAVDVSEVSELVNELGARHFCFVELRTLMVATDWADSTAMGYLAIVGHARALLEWHNTVRFCGYCGCQTVSAEAGRWKQCSNESCKKRIYPRVDPPGESFEEAVKRETWEETGIEVGEVVYHSSQPWPVGPGSMPCQLMVSFFAYARTFDINVDKEELGDAKWHSREDVTKALTFTEYKKAQMTAAAKVEQMCKGVEKGQNLSADFNVESGELATMFIPGPFAIAHHLISSWSGIKIRLDNQLCWDNQREWFALQLPLRFRLHELCLESLLYGKAPESSILFVQFNEASCSFLIETAKVNGAFPGVRLCRCIRLQKLLLDFIPAASLLGTRSASRAYGELAVRGVLSMKPDMVEHGRYEKMDVAVYASSLTSTQGCLENTSSGLLLAHCLYSLLVGYINTLLFILSLLLDEMILDNYADSVYYDLLHQYACLVLLVATEHLLSRASQCLTCVSQGYGNILRIHEARTLVSSSQFLTVRCRLKVRCLIRVDRYIDRWTHGKGIDLHDLYLDVISVLQMNRRFSIPITKRRCVVHVLGRRNRVYPRVNHASPRDDAFNLETECVLETMRNMTPEEAVSYSAQAVAEAEVAMLAAEEAMREAEAAAAEAQAATEAFEKMKAEARKRSRKFLLEFSSCIDSLLMFIHRRRGIEARALLHRYRSEK</sequence>
<name>A0A8X8XNP2_SALSN</name>
<feature type="domain" description="Nudix hydrolase" evidence="11">
    <location>
        <begin position="1"/>
        <end position="220"/>
    </location>
</feature>
<protein>
    <recommendedName>
        <fullName evidence="4">NAD(+) diphosphatase</fullName>
        <ecNumber evidence="4">3.6.1.22</ecNumber>
    </recommendedName>
</protein>
<keyword evidence="7" id="KW-0460">Magnesium</keyword>
<comment type="catalytic activity">
    <reaction evidence="9">
        <text>a 5'-end NAD(+)-phospho-ribonucleoside in mRNA + H2O = a 5'-end phospho-adenosine-phospho-ribonucleoside in mRNA + beta-nicotinamide D-ribonucleotide + 2 H(+)</text>
        <dbReference type="Rhea" id="RHEA:60876"/>
        <dbReference type="Rhea" id="RHEA-COMP:15698"/>
        <dbReference type="Rhea" id="RHEA-COMP:15719"/>
        <dbReference type="ChEBI" id="CHEBI:14649"/>
        <dbReference type="ChEBI" id="CHEBI:15377"/>
        <dbReference type="ChEBI" id="CHEBI:15378"/>
        <dbReference type="ChEBI" id="CHEBI:144029"/>
        <dbReference type="ChEBI" id="CHEBI:144051"/>
    </reaction>
    <physiologicalReaction direction="left-to-right" evidence="9">
        <dbReference type="Rhea" id="RHEA:60877"/>
    </physiologicalReaction>
</comment>
<keyword evidence="5" id="KW-0479">Metal-binding</keyword>
<reference evidence="12" key="2">
    <citation type="submission" date="2020-08" db="EMBL/GenBank/DDBJ databases">
        <title>Plant Genome Project.</title>
        <authorList>
            <person name="Zhang R.-G."/>
        </authorList>
    </citation>
    <scope>NUCLEOTIDE SEQUENCE</scope>
    <source>
        <strain evidence="12">Huo1</strain>
        <tissue evidence="12">Leaf</tissue>
    </source>
</reference>
<evidence type="ECO:0000256" key="5">
    <source>
        <dbReference type="ARBA" id="ARBA00022723"/>
    </source>
</evidence>
<keyword evidence="10" id="KW-0175">Coiled coil</keyword>
<feature type="coiled-coil region" evidence="10">
    <location>
        <begin position="616"/>
        <end position="657"/>
    </location>
</feature>
<dbReference type="GO" id="GO:0035529">
    <property type="term" value="F:NADH pyrophosphatase activity"/>
    <property type="evidence" value="ECO:0007669"/>
    <property type="project" value="TreeGrafter"/>
</dbReference>
<evidence type="ECO:0000256" key="10">
    <source>
        <dbReference type="SAM" id="Coils"/>
    </source>
</evidence>
<keyword evidence="6" id="KW-0378">Hydrolase</keyword>
<evidence type="ECO:0000256" key="1">
    <source>
        <dbReference type="ARBA" id="ARBA00001946"/>
    </source>
</evidence>
<dbReference type="CDD" id="cd03429">
    <property type="entry name" value="NUDIX_NADH_pyrophosphatase_Nudt13"/>
    <property type="match status" value="1"/>
</dbReference>
<comment type="similarity">
    <text evidence="3">Belongs to the Nudix hydrolase family. NudC subfamily.</text>
</comment>
<dbReference type="PANTHER" id="PTHR42904">
    <property type="entry name" value="NUDIX HYDROLASE, NUDC SUBFAMILY"/>
    <property type="match status" value="1"/>
</dbReference>
<dbReference type="Pfam" id="PF00293">
    <property type="entry name" value="NUDIX"/>
    <property type="match status" value="1"/>
</dbReference>
<dbReference type="GO" id="GO:0006742">
    <property type="term" value="P:NADP+ catabolic process"/>
    <property type="evidence" value="ECO:0007669"/>
    <property type="project" value="TreeGrafter"/>
</dbReference>
<dbReference type="PANTHER" id="PTHR42904:SF6">
    <property type="entry name" value="NAD-CAPPED RNA HYDROLASE NUDT12"/>
    <property type="match status" value="1"/>
</dbReference>
<evidence type="ECO:0000256" key="9">
    <source>
        <dbReference type="ARBA" id="ARBA00023679"/>
    </source>
</evidence>
<dbReference type="InterPro" id="IPR050241">
    <property type="entry name" value="NAD-cap_RNA_hydrolase_NudC"/>
</dbReference>
<dbReference type="InterPro" id="IPR015375">
    <property type="entry name" value="NADH_PPase-like_N"/>
</dbReference>
<evidence type="ECO:0000256" key="4">
    <source>
        <dbReference type="ARBA" id="ARBA00012381"/>
    </source>
</evidence>
<dbReference type="GO" id="GO:0005829">
    <property type="term" value="C:cytosol"/>
    <property type="evidence" value="ECO:0007669"/>
    <property type="project" value="TreeGrafter"/>
</dbReference>
<dbReference type="EMBL" id="PNBA02000007">
    <property type="protein sequence ID" value="KAG6417456.1"/>
    <property type="molecule type" value="Genomic_DNA"/>
</dbReference>
<comment type="caution">
    <text evidence="12">The sequence shown here is derived from an EMBL/GenBank/DDBJ whole genome shotgun (WGS) entry which is preliminary data.</text>
</comment>
<dbReference type="FunFam" id="3.90.79.10:FF:000040">
    <property type="entry name" value="Nudix hydrolase 19, chloroplastic"/>
    <property type="match status" value="1"/>
</dbReference>
<dbReference type="Gene3D" id="3.90.79.10">
    <property type="entry name" value="Nucleoside Triphosphate Pyrophosphohydrolase"/>
    <property type="match status" value="1"/>
</dbReference>
<proteinExistence type="inferred from homology"/>
<comment type="cofactor">
    <cofactor evidence="2">
        <name>Zn(2+)</name>
        <dbReference type="ChEBI" id="CHEBI:29105"/>
    </cofactor>
</comment>
<dbReference type="GO" id="GO:0019677">
    <property type="term" value="P:NAD+ catabolic process"/>
    <property type="evidence" value="ECO:0007669"/>
    <property type="project" value="TreeGrafter"/>
</dbReference>
<accession>A0A8X8XNP2</accession>
<dbReference type="InterPro" id="IPR015797">
    <property type="entry name" value="NUDIX_hydrolase-like_dom_sf"/>
</dbReference>
<keyword evidence="8" id="KW-0520">NAD</keyword>
<dbReference type="AlphaFoldDB" id="A0A8X8XNP2"/>
<organism evidence="12">
    <name type="scientific">Salvia splendens</name>
    <name type="common">Scarlet sage</name>
    <dbReference type="NCBI Taxonomy" id="180675"/>
    <lineage>
        <taxon>Eukaryota</taxon>
        <taxon>Viridiplantae</taxon>
        <taxon>Streptophyta</taxon>
        <taxon>Embryophyta</taxon>
        <taxon>Tracheophyta</taxon>
        <taxon>Spermatophyta</taxon>
        <taxon>Magnoliopsida</taxon>
        <taxon>eudicotyledons</taxon>
        <taxon>Gunneridae</taxon>
        <taxon>Pentapetalae</taxon>
        <taxon>asterids</taxon>
        <taxon>lamiids</taxon>
        <taxon>Lamiales</taxon>
        <taxon>Lamiaceae</taxon>
        <taxon>Nepetoideae</taxon>
        <taxon>Mentheae</taxon>
        <taxon>Salviinae</taxon>
        <taxon>Salvia</taxon>
        <taxon>Salvia subgen. Calosphace</taxon>
        <taxon>core Calosphace</taxon>
    </lineage>
</organism>
<evidence type="ECO:0000256" key="8">
    <source>
        <dbReference type="ARBA" id="ARBA00023027"/>
    </source>
</evidence>
<evidence type="ECO:0000256" key="6">
    <source>
        <dbReference type="ARBA" id="ARBA00022801"/>
    </source>
</evidence>
<gene>
    <name evidence="12" type="ORF">SASPL_119616</name>
</gene>
<evidence type="ECO:0000313" key="13">
    <source>
        <dbReference type="Proteomes" id="UP000298416"/>
    </source>
</evidence>
<evidence type="ECO:0000256" key="2">
    <source>
        <dbReference type="ARBA" id="ARBA00001947"/>
    </source>
</evidence>
<dbReference type="InterPro" id="IPR000086">
    <property type="entry name" value="NUDIX_hydrolase_dom"/>
</dbReference>
<keyword evidence="13" id="KW-1185">Reference proteome</keyword>
<evidence type="ECO:0000259" key="11">
    <source>
        <dbReference type="PROSITE" id="PS51462"/>
    </source>
</evidence>
<dbReference type="SUPFAM" id="SSF55811">
    <property type="entry name" value="Nudix"/>
    <property type="match status" value="1"/>
</dbReference>
<reference evidence="12" key="1">
    <citation type="submission" date="2018-01" db="EMBL/GenBank/DDBJ databases">
        <authorList>
            <person name="Mao J.F."/>
        </authorList>
    </citation>
    <scope>NUCLEOTIDE SEQUENCE</scope>
    <source>
        <strain evidence="12">Huo1</strain>
        <tissue evidence="12">Leaf</tissue>
    </source>
</reference>
<comment type="cofactor">
    <cofactor evidence="1">
        <name>Mg(2+)</name>
        <dbReference type="ChEBI" id="CHEBI:18420"/>
    </cofactor>
</comment>
<evidence type="ECO:0000313" key="12">
    <source>
        <dbReference type="EMBL" id="KAG6417456.1"/>
    </source>
</evidence>
<evidence type="ECO:0000256" key="7">
    <source>
        <dbReference type="ARBA" id="ARBA00022842"/>
    </source>
</evidence>
<evidence type="ECO:0000256" key="3">
    <source>
        <dbReference type="ARBA" id="ARBA00009595"/>
    </source>
</evidence>
<dbReference type="InterPro" id="IPR049734">
    <property type="entry name" value="NudC-like_C"/>
</dbReference>
<dbReference type="GO" id="GO:0005777">
    <property type="term" value="C:peroxisome"/>
    <property type="evidence" value="ECO:0007669"/>
    <property type="project" value="TreeGrafter"/>
</dbReference>
<dbReference type="GO" id="GO:0046872">
    <property type="term" value="F:metal ion binding"/>
    <property type="evidence" value="ECO:0007669"/>
    <property type="project" value="UniProtKB-KW"/>
</dbReference>
<dbReference type="EC" id="3.6.1.22" evidence="4"/>